<accession>A0A2T7AT54</accession>
<reference evidence="2 3" key="1">
    <citation type="submission" date="2016-12" db="EMBL/GenBank/DDBJ databases">
        <title>Analysis of the Molecular Diversity Among Cronobacter Species Isolated from Filth Flies Using a Pan Genomic DNA Microarray.</title>
        <authorList>
            <person name="Pava-Ripoll M."/>
            <person name="Tall B."/>
            <person name="Farber J."/>
            <person name="Fanning S."/>
            <person name="Lehner A."/>
            <person name="Stephan R."/>
            <person name="Pagotto F."/>
            <person name="Iverson C."/>
            <person name="Ziobro G."/>
            <person name="Miller A."/>
            <person name="Pearson R."/>
            <person name="Yan Q."/>
            <person name="Kim M."/>
            <person name="Jeong S."/>
            <person name="Park J."/>
            <person name="Jun S."/>
            <person name="Choi H."/>
            <person name="Chung T."/>
            <person name="Yoo Y."/>
            <person name="Park E."/>
            <person name="Hwang S."/>
            <person name="Lee B."/>
            <person name="Sathyamoorthy V."/>
            <person name="Carter L."/>
            <person name="Mammel M."/>
            <person name="Jackson S."/>
            <person name="Kothary M."/>
            <person name="Patel I."/>
            <person name="Grim C."/>
            <person name="Gopinath G."/>
            <person name="Gangiredla J."/>
            <person name="Chase H."/>
        </authorList>
    </citation>
    <scope>NUCLEOTIDE SEQUENCE [LARGE SCALE GENOMIC DNA]</scope>
    <source>
        <strain evidence="2 3">MOD1-Md1s</strain>
    </source>
</reference>
<dbReference type="Proteomes" id="UP000469927">
    <property type="component" value="Unassembled WGS sequence"/>
</dbReference>
<evidence type="ECO:0000313" key="2">
    <source>
        <dbReference type="EMBL" id="PUX14674.1"/>
    </source>
</evidence>
<organism evidence="2 3">
    <name type="scientific">Cronobacter muytjensii</name>
    <dbReference type="NCBI Taxonomy" id="413501"/>
    <lineage>
        <taxon>Bacteria</taxon>
        <taxon>Pseudomonadati</taxon>
        <taxon>Pseudomonadota</taxon>
        <taxon>Gammaproteobacteria</taxon>
        <taxon>Enterobacterales</taxon>
        <taxon>Enterobacteriaceae</taxon>
        <taxon>Cronobacter</taxon>
    </lineage>
</organism>
<name>A0A2T7AT54_9ENTR</name>
<dbReference type="RefSeq" id="WP_075193107.1">
    <property type="nucleotide sequence ID" value="NZ_JADKNN010000012.1"/>
</dbReference>
<dbReference type="AlphaFoldDB" id="A0A2T7AT54"/>
<sequence>MKFFTWRVVLLLFAVAALAYAWLALHYSTEDKAYYAAVFCAIHADDPATWPARMENAIEGSNNDYALQKRHYNASLGREVIKTWQGMNGATRDALAAAPQTCGDELARAMR</sequence>
<evidence type="ECO:0000313" key="1">
    <source>
        <dbReference type="EMBL" id="KAB0882381.1"/>
    </source>
</evidence>
<gene>
    <name evidence="2" type="ORF">AUN14_09905</name>
    <name evidence="1" type="ORF">FZI19_08355</name>
</gene>
<evidence type="ECO:0000313" key="3">
    <source>
        <dbReference type="Proteomes" id="UP000244378"/>
    </source>
</evidence>
<reference evidence="1 4" key="2">
    <citation type="submission" date="2019-08" db="EMBL/GenBank/DDBJ databases">
        <title>Prevalence, distribution, and phylogeny of type two toxin-antitoxin genes possessed by Cronobacter species where C. sakazakii homologs follow sequence type lineages.</title>
        <authorList>
            <person name="Finkelstein S."/>
            <person name="Negrete F."/>
            <person name="Jang H."/>
            <person name="Gopinath G.R."/>
            <person name="Tall B.D."/>
        </authorList>
    </citation>
    <scope>NUCLEOTIDE SEQUENCE [LARGE SCALE GENOMIC DNA]</scope>
    <source>
        <strain evidence="1 4">MOD1_GK1257</strain>
    </source>
</reference>
<protein>
    <submittedName>
        <fullName evidence="2">Uncharacterized protein</fullName>
    </submittedName>
</protein>
<dbReference type="Proteomes" id="UP000244378">
    <property type="component" value="Unassembled WGS sequence"/>
</dbReference>
<keyword evidence="4" id="KW-1185">Reference proteome</keyword>
<evidence type="ECO:0000313" key="4">
    <source>
        <dbReference type="Proteomes" id="UP000469927"/>
    </source>
</evidence>
<dbReference type="EMBL" id="MSAE01000019">
    <property type="protein sequence ID" value="PUX14674.1"/>
    <property type="molecule type" value="Genomic_DNA"/>
</dbReference>
<proteinExistence type="predicted"/>
<dbReference type="OrthoDB" id="9114396at2"/>
<comment type="caution">
    <text evidence="2">The sequence shown here is derived from an EMBL/GenBank/DDBJ whole genome shotgun (WGS) entry which is preliminary data.</text>
</comment>
<dbReference type="EMBL" id="WAGD01000020">
    <property type="protein sequence ID" value="KAB0882381.1"/>
    <property type="molecule type" value="Genomic_DNA"/>
</dbReference>